<reference evidence="4 5" key="1">
    <citation type="submission" date="2021-06" db="EMBL/GenBank/DDBJ databases">
        <title>Halomicroarcula sp. a new haloarchaeum isolated from saline soil.</title>
        <authorList>
            <person name="Duran-Viseras A."/>
            <person name="Sanchez-Porro C."/>
            <person name="Ventosa A."/>
        </authorList>
    </citation>
    <scope>NUCLEOTIDE SEQUENCE [LARGE SCALE GENOMIC DNA]</scope>
    <source>
        <strain evidence="4 5">F27</strain>
    </source>
</reference>
<dbReference type="InterPro" id="IPR051257">
    <property type="entry name" value="Diverse_CBS-Domain"/>
</dbReference>
<dbReference type="InterPro" id="IPR002539">
    <property type="entry name" value="MaoC-like_dom"/>
</dbReference>
<dbReference type="InterPro" id="IPR029069">
    <property type="entry name" value="HotDog_dom_sf"/>
</dbReference>
<comment type="caution">
    <text evidence="4">The sequence shown here is derived from an EMBL/GenBank/DDBJ whole genome shotgun (WGS) entry which is preliminary data.</text>
</comment>
<dbReference type="EMBL" id="RKLT01000006">
    <property type="protein sequence ID" value="MBX0296339.1"/>
    <property type="molecule type" value="Genomic_DNA"/>
</dbReference>
<dbReference type="InterPro" id="IPR000644">
    <property type="entry name" value="CBS_dom"/>
</dbReference>
<evidence type="ECO:0000256" key="1">
    <source>
        <dbReference type="ARBA" id="ARBA00023122"/>
    </source>
</evidence>
<dbReference type="Gene3D" id="3.10.129.10">
    <property type="entry name" value="Hotdog Thioesterase"/>
    <property type="match status" value="1"/>
</dbReference>
<dbReference type="PANTHER" id="PTHR43080:SF2">
    <property type="entry name" value="CBS DOMAIN-CONTAINING PROTEIN"/>
    <property type="match status" value="1"/>
</dbReference>
<organism evidence="4 5">
    <name type="scientific">Haloarcula nitratireducens</name>
    <dbReference type="NCBI Taxonomy" id="2487749"/>
    <lineage>
        <taxon>Archaea</taxon>
        <taxon>Methanobacteriati</taxon>
        <taxon>Methanobacteriota</taxon>
        <taxon>Stenosarchaea group</taxon>
        <taxon>Halobacteria</taxon>
        <taxon>Halobacteriales</taxon>
        <taxon>Haloarculaceae</taxon>
        <taxon>Haloarcula</taxon>
    </lineage>
</organism>
<dbReference type="Pfam" id="PF00571">
    <property type="entry name" value="CBS"/>
    <property type="match status" value="2"/>
</dbReference>
<dbReference type="Pfam" id="PF01575">
    <property type="entry name" value="MaoC_dehydratas"/>
    <property type="match status" value="1"/>
</dbReference>
<dbReference type="RefSeq" id="WP_220580948.1">
    <property type="nucleotide sequence ID" value="NZ_RKLT01000006.1"/>
</dbReference>
<feature type="domain" description="CBS" evidence="3">
    <location>
        <begin position="11"/>
        <end position="66"/>
    </location>
</feature>
<dbReference type="Proteomes" id="UP001430455">
    <property type="component" value="Unassembled WGS sequence"/>
</dbReference>
<dbReference type="CDD" id="cd09836">
    <property type="entry name" value="CBS_pair_arch"/>
    <property type="match status" value="1"/>
</dbReference>
<evidence type="ECO:0000313" key="5">
    <source>
        <dbReference type="Proteomes" id="UP001430455"/>
    </source>
</evidence>
<dbReference type="PROSITE" id="PS51371">
    <property type="entry name" value="CBS"/>
    <property type="match status" value="2"/>
</dbReference>
<dbReference type="AlphaFoldDB" id="A0AAW4PES1"/>
<dbReference type="PANTHER" id="PTHR43080">
    <property type="entry name" value="CBS DOMAIN-CONTAINING PROTEIN CBSX3, MITOCHONDRIAL"/>
    <property type="match status" value="1"/>
</dbReference>
<dbReference type="SUPFAM" id="SSF54631">
    <property type="entry name" value="CBS-domain pair"/>
    <property type="match status" value="1"/>
</dbReference>
<keyword evidence="1 2" id="KW-0129">CBS domain</keyword>
<name>A0AAW4PES1_9EURY</name>
<feature type="domain" description="CBS" evidence="3">
    <location>
        <begin position="75"/>
        <end position="131"/>
    </location>
</feature>
<dbReference type="CDD" id="cd03449">
    <property type="entry name" value="R_hydratase"/>
    <property type="match status" value="1"/>
</dbReference>
<keyword evidence="5" id="KW-1185">Reference proteome</keyword>
<gene>
    <name evidence="4" type="ORF">EGH23_15775</name>
</gene>
<proteinExistence type="predicted"/>
<sequence length="297" mass="32147">MLVPLPVREIMQTPARTISPESPVVEAATRLRDEGIGSLVVERDGDCVGIITESDVVAVTAEEGDTRALTVEDVMSTALVTIGPDADVETAVERLRTHGIKKLPVVEDGEIVGIVTTTDISSYVPHIAHPSPSKEAPIERRRFTRPDTLYEDDDWEFESYGTADGIDVGDHVRFSKTLSGEDIERFAEVSGDTNRLHLDDGFAEGTRFGRRIAHGTLVAGLISAALARLPGLTIYLSQELSYRGPVDVGERVTAHCEVVEQLKENRFRLATAVDDSDGECVVEGDAVVISDPIPETG</sequence>
<accession>A0AAW4PES1</accession>
<dbReference type="Gene3D" id="3.10.580.10">
    <property type="entry name" value="CBS-domain"/>
    <property type="match status" value="1"/>
</dbReference>
<dbReference type="SMART" id="SM00116">
    <property type="entry name" value="CBS"/>
    <property type="match status" value="2"/>
</dbReference>
<protein>
    <submittedName>
        <fullName evidence="4">CBS domain-containing protein</fullName>
    </submittedName>
</protein>
<evidence type="ECO:0000256" key="2">
    <source>
        <dbReference type="PROSITE-ProRule" id="PRU00703"/>
    </source>
</evidence>
<dbReference type="SUPFAM" id="SSF54637">
    <property type="entry name" value="Thioesterase/thiol ester dehydrase-isomerase"/>
    <property type="match status" value="1"/>
</dbReference>
<dbReference type="InterPro" id="IPR046342">
    <property type="entry name" value="CBS_dom_sf"/>
</dbReference>
<evidence type="ECO:0000259" key="3">
    <source>
        <dbReference type="PROSITE" id="PS51371"/>
    </source>
</evidence>
<evidence type="ECO:0000313" key="4">
    <source>
        <dbReference type="EMBL" id="MBX0296339.1"/>
    </source>
</evidence>